<dbReference type="InterPro" id="IPR000089">
    <property type="entry name" value="Biotin_lipoyl"/>
</dbReference>
<keyword evidence="1" id="KW-0450">Lipoyl</keyword>
<dbReference type="PROSITE" id="PS50968">
    <property type="entry name" value="BIOTINYL_LIPOYL"/>
    <property type="match status" value="1"/>
</dbReference>
<dbReference type="SUPFAM" id="SSF51230">
    <property type="entry name" value="Single hybrid motif"/>
    <property type="match status" value="1"/>
</dbReference>
<dbReference type="InterPro" id="IPR029058">
    <property type="entry name" value="AB_hydrolase_fold"/>
</dbReference>
<dbReference type="Pfam" id="PF00561">
    <property type="entry name" value="Abhydrolase_1"/>
    <property type="match status" value="1"/>
</dbReference>
<dbReference type="GO" id="GO:0016020">
    <property type="term" value="C:membrane"/>
    <property type="evidence" value="ECO:0007669"/>
    <property type="project" value="TreeGrafter"/>
</dbReference>
<protein>
    <recommendedName>
        <fullName evidence="2">Lipoyl-binding domain-containing protein</fullName>
    </recommendedName>
</protein>
<dbReference type="SUPFAM" id="SSF53474">
    <property type="entry name" value="alpha/beta-Hydrolases"/>
    <property type="match status" value="1"/>
</dbReference>
<dbReference type="PROSITE" id="PS00189">
    <property type="entry name" value="LIPOYL"/>
    <property type="match status" value="1"/>
</dbReference>
<dbReference type="Pfam" id="PF00364">
    <property type="entry name" value="Biotin_lipoyl"/>
    <property type="match status" value="1"/>
</dbReference>
<evidence type="ECO:0000256" key="1">
    <source>
        <dbReference type="ARBA" id="ARBA00022823"/>
    </source>
</evidence>
<name>A0A382QAW4_9ZZZZ</name>
<feature type="non-terminal residue" evidence="3">
    <location>
        <position position="287"/>
    </location>
</feature>
<dbReference type="Gene3D" id="2.40.50.100">
    <property type="match status" value="1"/>
</dbReference>
<dbReference type="NCBIfam" id="NF011457">
    <property type="entry name" value="PRK14875.1"/>
    <property type="match status" value="1"/>
</dbReference>
<feature type="domain" description="Lipoyl-binding" evidence="2">
    <location>
        <begin position="1"/>
        <end position="64"/>
    </location>
</feature>
<proteinExistence type="predicted"/>
<organism evidence="3">
    <name type="scientific">marine metagenome</name>
    <dbReference type="NCBI Taxonomy" id="408172"/>
    <lineage>
        <taxon>unclassified sequences</taxon>
        <taxon>metagenomes</taxon>
        <taxon>ecological metagenomes</taxon>
    </lineage>
</organism>
<sequence>MKEGKVTGWLIDEGAAVESGAELVDIETEKIAAAVEARHSGVLRRHIAQEDDVLPVGALLAVIAGADATDSEIDAFVADFQASFVPPDPTASEVGEPTDTVDLSGGVIRYLRRGDSGDVVILPHGFGGDLNNWLFTHGPLAAEHVVYALDLPGHGGSTKDVGDGSLEEFADTLSDFMAALDIANAHLVGHSMGGAIALTFALAHPDLTASLTLIGSAGLGAEIDGTYIDGFVHARRRRDLKPHLEKLFSDPSLITRQLVEDVLKYKRLDGVQDALATVAGQLFPGGR</sequence>
<dbReference type="InterPro" id="IPR011053">
    <property type="entry name" value="Single_hybrid_motif"/>
</dbReference>
<accession>A0A382QAW4</accession>
<dbReference type="InterPro" id="IPR003016">
    <property type="entry name" value="2-oxoA_DH_lipoyl-BS"/>
</dbReference>
<dbReference type="PANTHER" id="PTHR43798">
    <property type="entry name" value="MONOACYLGLYCEROL LIPASE"/>
    <property type="match status" value="1"/>
</dbReference>
<dbReference type="Gene3D" id="3.40.50.1820">
    <property type="entry name" value="alpha/beta hydrolase"/>
    <property type="match status" value="1"/>
</dbReference>
<dbReference type="CDD" id="cd06849">
    <property type="entry name" value="lipoyl_domain"/>
    <property type="match status" value="1"/>
</dbReference>
<evidence type="ECO:0000313" key="3">
    <source>
        <dbReference type="EMBL" id="SVC82187.1"/>
    </source>
</evidence>
<evidence type="ECO:0000259" key="2">
    <source>
        <dbReference type="PROSITE" id="PS50968"/>
    </source>
</evidence>
<dbReference type="EMBL" id="UINC01112916">
    <property type="protein sequence ID" value="SVC82187.1"/>
    <property type="molecule type" value="Genomic_DNA"/>
</dbReference>
<gene>
    <name evidence="3" type="ORF">METZ01_LOCUS335041</name>
</gene>
<dbReference type="InterPro" id="IPR050266">
    <property type="entry name" value="AB_hydrolase_sf"/>
</dbReference>
<dbReference type="AlphaFoldDB" id="A0A382QAW4"/>
<reference evidence="3" key="1">
    <citation type="submission" date="2018-05" db="EMBL/GenBank/DDBJ databases">
        <authorList>
            <person name="Lanie J.A."/>
            <person name="Ng W.-L."/>
            <person name="Kazmierczak K.M."/>
            <person name="Andrzejewski T.M."/>
            <person name="Davidsen T.M."/>
            <person name="Wayne K.J."/>
            <person name="Tettelin H."/>
            <person name="Glass J.I."/>
            <person name="Rusch D."/>
            <person name="Podicherti R."/>
            <person name="Tsui H.-C.T."/>
            <person name="Winkler M.E."/>
        </authorList>
    </citation>
    <scope>NUCLEOTIDE SEQUENCE</scope>
</reference>
<dbReference type="PRINTS" id="PR00111">
    <property type="entry name" value="ABHYDROLASE"/>
</dbReference>
<dbReference type="InterPro" id="IPR000073">
    <property type="entry name" value="AB_hydrolase_1"/>
</dbReference>
<dbReference type="PANTHER" id="PTHR43798:SF33">
    <property type="entry name" value="HYDROLASE, PUTATIVE (AFU_ORTHOLOGUE AFUA_2G14860)-RELATED"/>
    <property type="match status" value="1"/>
</dbReference>